<feature type="region of interest" description="Disordered" evidence="2">
    <location>
        <begin position="463"/>
        <end position="482"/>
    </location>
</feature>
<dbReference type="InterPro" id="IPR019050">
    <property type="entry name" value="FDF_dom"/>
</dbReference>
<feature type="compositionally biased region" description="Polar residues" evidence="2">
    <location>
        <begin position="530"/>
        <end position="553"/>
    </location>
</feature>
<feature type="region of interest" description="Disordered" evidence="2">
    <location>
        <begin position="274"/>
        <end position="298"/>
    </location>
</feature>
<feature type="compositionally biased region" description="Polar residues" evidence="2">
    <location>
        <begin position="310"/>
        <end position="323"/>
    </location>
</feature>
<protein>
    <recommendedName>
        <fullName evidence="7">Lsm14-like N-terminal domain-containing protein</fullName>
    </recommendedName>
</protein>
<name>A0A813MG62_ADIRI</name>
<proteinExistence type="inferred from homology"/>
<dbReference type="Proteomes" id="UP000663852">
    <property type="component" value="Unassembled WGS sequence"/>
</dbReference>
<dbReference type="EMBL" id="CAJNOJ010000001">
    <property type="protein sequence ID" value="CAF0719907.1"/>
    <property type="molecule type" value="Genomic_DNA"/>
</dbReference>
<evidence type="ECO:0008006" key="7">
    <source>
        <dbReference type="Google" id="ProtNLM"/>
    </source>
</evidence>
<feature type="compositionally biased region" description="Polar residues" evidence="2">
    <location>
        <begin position="348"/>
        <end position="358"/>
    </location>
</feature>
<evidence type="ECO:0000259" key="4">
    <source>
        <dbReference type="SMART" id="SM01271"/>
    </source>
</evidence>
<comment type="similarity">
    <text evidence="1">Belongs to the LSM14 family.</text>
</comment>
<evidence type="ECO:0000256" key="2">
    <source>
        <dbReference type="SAM" id="MobiDB-lite"/>
    </source>
</evidence>
<dbReference type="SMART" id="SM01271">
    <property type="entry name" value="LSM14"/>
    <property type="match status" value="1"/>
</dbReference>
<evidence type="ECO:0000256" key="1">
    <source>
        <dbReference type="ARBA" id="ARBA00010415"/>
    </source>
</evidence>
<gene>
    <name evidence="5" type="ORF">EDS130_LOCUS135</name>
</gene>
<dbReference type="Pfam" id="PF12701">
    <property type="entry name" value="LSM14"/>
    <property type="match status" value="1"/>
</dbReference>
<accession>A0A813MG62</accession>
<comment type="caution">
    <text evidence="5">The sequence shown here is derived from an EMBL/GenBank/DDBJ whole genome shotgun (WGS) entry which is preliminary data.</text>
</comment>
<feature type="compositionally biased region" description="Low complexity" evidence="2">
    <location>
        <begin position="178"/>
        <end position="187"/>
    </location>
</feature>
<dbReference type="InterPro" id="IPR025609">
    <property type="entry name" value="Lsm14-like_N"/>
</dbReference>
<evidence type="ECO:0000313" key="5">
    <source>
        <dbReference type="EMBL" id="CAF0719907.1"/>
    </source>
</evidence>
<organism evidence="5 6">
    <name type="scientific">Adineta ricciae</name>
    <name type="common">Rotifer</name>
    <dbReference type="NCBI Taxonomy" id="249248"/>
    <lineage>
        <taxon>Eukaryota</taxon>
        <taxon>Metazoa</taxon>
        <taxon>Spiralia</taxon>
        <taxon>Gnathifera</taxon>
        <taxon>Rotifera</taxon>
        <taxon>Eurotatoria</taxon>
        <taxon>Bdelloidea</taxon>
        <taxon>Adinetida</taxon>
        <taxon>Adinetidae</taxon>
        <taxon>Adineta</taxon>
    </lineage>
</organism>
<reference evidence="5" key="1">
    <citation type="submission" date="2021-02" db="EMBL/GenBank/DDBJ databases">
        <authorList>
            <person name="Nowell W R."/>
        </authorList>
    </citation>
    <scope>NUCLEOTIDE SEQUENCE</scope>
</reference>
<dbReference type="InterPro" id="IPR010920">
    <property type="entry name" value="LSM_dom_sf"/>
</dbReference>
<sequence length="606" mass="68228">MRVRQTEDKMQLQEQYLCDTNSITHSPYYGCTVRVVSKAQVSYEGVLDGINTEKNRIFLKNVRVKGSSMDLPDRINSIEESDTANTVMIDHLTNDMRIYEQVCLNVRDIQELNLIRLPATFHESQAKLRSIDPCLLDIRLSPTDEQGNQSEEYTQPIPITRRVRGESLGSMGGGPLASSSSNESTSSCGYRPNESCFDSFDEQCENFSRLSTSPVTQNPPTLLAKKVLAKKIERNTIPSLVPETRPTDHPTILKIVPLNNQRKPSPIRVTITSKLNPNATPFYGQEQKRPTHQPNQNSSFKFYAHSRFQPRSQLQNRSQQGNQPVPYPHQHQRFVPPRQMAIKKKFNNQTPPSVNKRPQQQQQQQQHQNRHKAASHEQIPGIISIVHSSFVIQLYSGLMQPLPSSIMDQILTRPPLRERLSVPNYNRHNQSPVNLHPTSSLPYQYGIIGDSNQLQVPSSFVEPIGSHRGPRTVSGTSSASSMSIEIGPHSIAQLDSSSNALISPDGPYDFEKANEEFRRYLELEELVTRHASSAGPTGSHANEQSNSPQSQNHSYKKEISFFDRISCTATTGTAVAYTEMDADEKNLETFGDDALRLVAEIDNEEW</sequence>
<dbReference type="Gene3D" id="2.30.30.100">
    <property type="match status" value="1"/>
</dbReference>
<feature type="domain" description="Lsm14-like N-terminal" evidence="4">
    <location>
        <begin position="25"/>
        <end position="128"/>
    </location>
</feature>
<feature type="domain" description="FDF" evidence="3">
    <location>
        <begin position="502"/>
        <end position="594"/>
    </location>
</feature>
<dbReference type="SMART" id="SM01199">
    <property type="entry name" value="FDF"/>
    <property type="match status" value="1"/>
</dbReference>
<feature type="region of interest" description="Disordered" evidence="2">
    <location>
        <begin position="310"/>
        <end position="331"/>
    </location>
</feature>
<dbReference type="OrthoDB" id="21539at2759"/>
<feature type="region of interest" description="Disordered" evidence="2">
    <location>
        <begin position="348"/>
        <end position="377"/>
    </location>
</feature>
<feature type="region of interest" description="Disordered" evidence="2">
    <location>
        <begin position="165"/>
        <end position="188"/>
    </location>
</feature>
<feature type="region of interest" description="Disordered" evidence="2">
    <location>
        <begin position="530"/>
        <end position="554"/>
    </location>
</feature>
<evidence type="ECO:0000313" key="6">
    <source>
        <dbReference type="Proteomes" id="UP000663852"/>
    </source>
</evidence>
<evidence type="ECO:0000259" key="3">
    <source>
        <dbReference type="SMART" id="SM01199"/>
    </source>
</evidence>
<dbReference type="AlphaFoldDB" id="A0A813MG62"/>
<dbReference type="PANTHER" id="PTHR13586">
    <property type="entry name" value="SCD6 PROTEIN-RELATED"/>
    <property type="match status" value="1"/>
</dbReference>
<dbReference type="SUPFAM" id="SSF50182">
    <property type="entry name" value="Sm-like ribonucleoproteins"/>
    <property type="match status" value="1"/>
</dbReference>